<gene>
    <name evidence="3" type="ORF">KYE46_08280</name>
</gene>
<keyword evidence="1" id="KW-0732">Signal</keyword>
<dbReference type="KEGG" id="gce:KYE46_08280"/>
<name>A0A8F6U0L7_9RHOB</name>
<dbReference type="EMBL" id="CP079194">
    <property type="protein sequence ID" value="QXT41192.1"/>
    <property type="molecule type" value="Genomic_DNA"/>
</dbReference>
<dbReference type="InterPro" id="IPR005532">
    <property type="entry name" value="SUMF_dom"/>
</dbReference>
<organism evidence="3 4">
    <name type="scientific">Gymnodinialimonas ceratoperidinii</name>
    <dbReference type="NCBI Taxonomy" id="2856823"/>
    <lineage>
        <taxon>Bacteria</taxon>
        <taxon>Pseudomonadati</taxon>
        <taxon>Pseudomonadota</taxon>
        <taxon>Alphaproteobacteria</taxon>
        <taxon>Rhodobacterales</taxon>
        <taxon>Paracoccaceae</taxon>
        <taxon>Gymnodinialimonas</taxon>
    </lineage>
</organism>
<reference evidence="3 4" key="1">
    <citation type="submission" date="2021-07" db="EMBL/GenBank/DDBJ databases">
        <title>A novel Jannaschia species isolated from marine dinoflagellate Ceratoperidinium margalefii.</title>
        <authorList>
            <person name="Jiang Y."/>
            <person name="Li Z."/>
        </authorList>
    </citation>
    <scope>NUCLEOTIDE SEQUENCE [LARGE SCALE GENOMIC DNA]</scope>
    <source>
        <strain evidence="3 4">J12C1-MA-4</strain>
    </source>
</reference>
<keyword evidence="4" id="KW-1185">Reference proteome</keyword>
<evidence type="ECO:0000256" key="1">
    <source>
        <dbReference type="SAM" id="SignalP"/>
    </source>
</evidence>
<evidence type="ECO:0000313" key="4">
    <source>
        <dbReference type="Proteomes" id="UP000825009"/>
    </source>
</evidence>
<dbReference type="RefSeq" id="WP_219004849.1">
    <property type="nucleotide sequence ID" value="NZ_CP079194.1"/>
</dbReference>
<sequence length="340" mass="37128">MRLATFVKAAVAASVLAATGANAQSLAERNEVLFQQLQEIRGLSNAEINRVRTIFANSPNGWMGQGNPAVTRHPLSPEEAAARIGGTVEQVQASYRNREFERICGGPYMVPLYDPETQSPRDATTCADMFEYPNIPMVYPVVWVRANEAAQLCAAEGGRIGDAHEWEGAAAGQLLPPDYPFDMVRGMGLSAAVNTIRNWHNNHYASTRGTYSIGAWQSGVCATGSFKTASCNGGSFQGCGSNTYPAGSFPACQSPLGVYDIDGNAAEHMNLPLAEDQMASAGSTTLGVTEMKGSWFIWDTIRAHEHWARWRAPFWHGTRVMSEGSHRNYHLGFRCFRDVR</sequence>
<dbReference type="AlphaFoldDB" id="A0A8F6U0L7"/>
<accession>A0A8F6U0L7</accession>
<proteinExistence type="predicted"/>
<feature type="domain" description="Sulfatase-modifying factor enzyme-like" evidence="2">
    <location>
        <begin position="139"/>
        <end position="278"/>
    </location>
</feature>
<evidence type="ECO:0000259" key="2">
    <source>
        <dbReference type="Pfam" id="PF03781"/>
    </source>
</evidence>
<evidence type="ECO:0000313" key="3">
    <source>
        <dbReference type="EMBL" id="QXT41192.1"/>
    </source>
</evidence>
<dbReference type="Proteomes" id="UP000825009">
    <property type="component" value="Chromosome"/>
</dbReference>
<feature type="signal peptide" evidence="1">
    <location>
        <begin position="1"/>
        <end position="23"/>
    </location>
</feature>
<protein>
    <submittedName>
        <fullName evidence="3">Formylglycine-generating enzyme family protein</fullName>
    </submittedName>
</protein>
<feature type="chain" id="PRO_5034269956" evidence="1">
    <location>
        <begin position="24"/>
        <end position="340"/>
    </location>
</feature>
<dbReference type="Pfam" id="PF03781">
    <property type="entry name" value="FGE-sulfatase"/>
    <property type="match status" value="1"/>
</dbReference>